<dbReference type="EMBL" id="JAATJN010000001">
    <property type="protein sequence ID" value="NJC57072.1"/>
    <property type="molecule type" value="Genomic_DNA"/>
</dbReference>
<evidence type="ECO:0000313" key="1">
    <source>
        <dbReference type="EMBL" id="NJC57072.1"/>
    </source>
</evidence>
<proteinExistence type="predicted"/>
<name>A0A846S6K3_9MICO</name>
<organism evidence="1 2">
    <name type="scientific">Brevibacterium marinum</name>
    <dbReference type="NCBI Taxonomy" id="418643"/>
    <lineage>
        <taxon>Bacteria</taxon>
        <taxon>Bacillati</taxon>
        <taxon>Actinomycetota</taxon>
        <taxon>Actinomycetes</taxon>
        <taxon>Micrococcales</taxon>
        <taxon>Brevibacteriaceae</taxon>
        <taxon>Brevibacterium</taxon>
    </lineage>
</organism>
<reference evidence="1 2" key="1">
    <citation type="submission" date="2020-03" db="EMBL/GenBank/DDBJ databases">
        <title>Sequencing the genomes of 1000 actinobacteria strains.</title>
        <authorList>
            <person name="Klenk H.-P."/>
        </authorList>
    </citation>
    <scope>NUCLEOTIDE SEQUENCE [LARGE SCALE GENOMIC DNA]</scope>
    <source>
        <strain evidence="1 2">DSM 18964</strain>
    </source>
</reference>
<protein>
    <submittedName>
        <fullName evidence="1">Uncharacterized protein</fullName>
    </submittedName>
</protein>
<accession>A0A846S6K3</accession>
<dbReference type="Proteomes" id="UP000576792">
    <property type="component" value="Unassembled WGS sequence"/>
</dbReference>
<keyword evidence="2" id="KW-1185">Reference proteome</keyword>
<evidence type="ECO:0000313" key="2">
    <source>
        <dbReference type="Proteomes" id="UP000576792"/>
    </source>
</evidence>
<dbReference type="AlphaFoldDB" id="A0A846S6K3"/>
<comment type="caution">
    <text evidence="1">The sequence shown here is derived from an EMBL/GenBank/DDBJ whole genome shotgun (WGS) entry which is preliminary data.</text>
</comment>
<dbReference type="RefSeq" id="WP_167950843.1">
    <property type="nucleotide sequence ID" value="NZ_BAAAPQ010000007.1"/>
</dbReference>
<gene>
    <name evidence="1" type="ORF">BKA07_002107</name>
</gene>
<sequence>MTYRARAMHPDYHTQLPGSRLSGPALEPYPFDGRLLGERHALVRAPLHEFTMFNGMLMGAVYHAPGITIGPGLVFAYAAVRDILGRALPGAEATRTLTGWSQ</sequence>